<evidence type="ECO:0000259" key="1">
    <source>
        <dbReference type="PROSITE" id="PS51819"/>
    </source>
</evidence>
<dbReference type="InterPro" id="IPR037523">
    <property type="entry name" value="VOC_core"/>
</dbReference>
<dbReference type="PANTHER" id="PTHR36437">
    <property type="entry name" value="GLYOXALASE/BLEOMYCIN RESISTANCE PROTEIN/DIOXYGENASE"/>
    <property type="match status" value="1"/>
</dbReference>
<protein>
    <recommendedName>
        <fullName evidence="1">VOC domain-containing protein</fullName>
    </recommendedName>
</protein>
<dbReference type="AlphaFoldDB" id="A0A5B7YH08"/>
<sequence length="230" mass="25307">MAVNNAVTKEVTVSSNTAPCETLPATVSKSINVVAPVQPFTDAGRCLLRRCTEYLCVKKCTCYKGPWQLHCRNIIRFTRFTMTDNFTLSSFVLLVDDENEASEFYRKKLGFSLVADTLRSDGSRWVTLAPSDSSPVRLVLKRAVSRDQQALVGQQAGDGTVGALSASDICQMRNTLESRGLTILPSPYQPDMRRAFMVADLYGNQWEIVQASHVVAFDVAKPSTSARVSA</sequence>
<dbReference type="PANTHER" id="PTHR36437:SF2">
    <property type="entry name" value="GLYOXALASE_BLEOMYCIN RESISTANCE PROTEIN_DIOXYGENASE"/>
    <property type="match status" value="1"/>
</dbReference>
<dbReference type="OrthoDB" id="9794917at2"/>
<gene>
    <name evidence="2" type="ORF">FBQ74_16025</name>
</gene>
<evidence type="ECO:0000313" key="2">
    <source>
        <dbReference type="EMBL" id="QCZ94884.1"/>
    </source>
</evidence>
<dbReference type="Gene3D" id="3.10.180.10">
    <property type="entry name" value="2,3-Dihydroxybiphenyl 1,2-Dioxygenase, domain 1"/>
    <property type="match status" value="1"/>
</dbReference>
<proteinExistence type="predicted"/>
<feature type="domain" description="VOC" evidence="1">
    <location>
        <begin position="87"/>
        <end position="211"/>
    </location>
</feature>
<evidence type="ECO:0000313" key="3">
    <source>
        <dbReference type="Proteomes" id="UP000304912"/>
    </source>
</evidence>
<accession>A0A5B7YH08</accession>
<organism evidence="2 3">
    <name type="scientific">Salinimonas iocasae</name>
    <dbReference type="NCBI Taxonomy" id="2572577"/>
    <lineage>
        <taxon>Bacteria</taxon>
        <taxon>Pseudomonadati</taxon>
        <taxon>Pseudomonadota</taxon>
        <taxon>Gammaproteobacteria</taxon>
        <taxon>Alteromonadales</taxon>
        <taxon>Alteromonadaceae</taxon>
        <taxon>Alteromonas/Salinimonas group</taxon>
        <taxon>Salinimonas</taxon>
    </lineage>
</organism>
<dbReference type="PROSITE" id="PS51819">
    <property type="entry name" value="VOC"/>
    <property type="match status" value="1"/>
</dbReference>
<dbReference type="InterPro" id="IPR029068">
    <property type="entry name" value="Glyas_Bleomycin-R_OHBP_Dase"/>
</dbReference>
<reference evidence="2 3" key="1">
    <citation type="submission" date="2019-04" db="EMBL/GenBank/DDBJ databases">
        <title>Salinimonas iocasae sp. nov., a halophilic bacterium isolated from the outer tube casing of tubeworms in Okinawa Trough.</title>
        <authorList>
            <person name="Zhang H."/>
            <person name="Wang H."/>
            <person name="Li C."/>
        </authorList>
    </citation>
    <scope>NUCLEOTIDE SEQUENCE [LARGE SCALE GENOMIC DNA]</scope>
    <source>
        <strain evidence="2 3">KX18D6</strain>
    </source>
</reference>
<dbReference type="Pfam" id="PF00903">
    <property type="entry name" value="Glyoxalase"/>
    <property type="match status" value="1"/>
</dbReference>
<dbReference type="InterPro" id="IPR004360">
    <property type="entry name" value="Glyas_Fos-R_dOase_dom"/>
</dbReference>
<dbReference type="KEGG" id="salk:FBQ74_16025"/>
<keyword evidence="3" id="KW-1185">Reference proteome</keyword>
<dbReference type="SUPFAM" id="SSF54593">
    <property type="entry name" value="Glyoxalase/Bleomycin resistance protein/Dihydroxybiphenyl dioxygenase"/>
    <property type="match status" value="1"/>
</dbReference>
<name>A0A5B7YH08_9ALTE</name>
<dbReference type="Proteomes" id="UP000304912">
    <property type="component" value="Chromosome"/>
</dbReference>
<dbReference type="EMBL" id="CP039852">
    <property type="protein sequence ID" value="QCZ94884.1"/>
    <property type="molecule type" value="Genomic_DNA"/>
</dbReference>